<dbReference type="EMBL" id="JASSPP010000001">
    <property type="protein sequence ID" value="MDK9580092.1"/>
    <property type="molecule type" value="Genomic_DNA"/>
</dbReference>
<reference evidence="2 3" key="1">
    <citation type="submission" date="2023-06" db="EMBL/GenBank/DDBJ databases">
        <title>Antibody response to the Sneathia vaginalis cytopathogenic toxin A during pregnancy.</title>
        <authorList>
            <person name="Mccoy Z.T."/>
            <person name="Serrano M.G."/>
            <person name="Spaine K."/>
            <person name="Edwards D.J."/>
            <person name="Buck G.A."/>
            <person name="Jefferson K."/>
        </authorList>
    </citation>
    <scope>NUCLEOTIDE SEQUENCE [LARGE SCALE GENOMIC DNA]</scope>
    <source>
        <strain evidence="2 3">CCUG 42621</strain>
    </source>
</reference>
<name>A0ABT7HJ81_9FUSO</name>
<feature type="domain" description="DeoR-like transcriptional repressor C-terminal sensor" evidence="1">
    <location>
        <begin position="1"/>
        <end position="132"/>
    </location>
</feature>
<dbReference type="InterPro" id="IPR037171">
    <property type="entry name" value="NagB/RpiA_transferase-like"/>
</dbReference>
<dbReference type="PANTHER" id="PTHR30363">
    <property type="entry name" value="HTH-TYPE TRANSCRIPTIONAL REGULATOR SRLR-RELATED"/>
    <property type="match status" value="1"/>
</dbReference>
<evidence type="ECO:0000259" key="1">
    <source>
        <dbReference type="Pfam" id="PF00455"/>
    </source>
</evidence>
<gene>
    <name evidence="2" type="ORF">QQA45_00910</name>
</gene>
<dbReference type="Pfam" id="PF00455">
    <property type="entry name" value="DeoRC"/>
    <property type="match status" value="1"/>
</dbReference>
<dbReference type="PANTHER" id="PTHR30363:SF56">
    <property type="entry name" value="TRANSCRIPTIONAL REGULATOR, DEOR FAMILY"/>
    <property type="match status" value="1"/>
</dbReference>
<dbReference type="Gene3D" id="3.40.50.1360">
    <property type="match status" value="1"/>
</dbReference>
<dbReference type="InterPro" id="IPR050313">
    <property type="entry name" value="Carb_Metab_HTH_regulators"/>
</dbReference>
<keyword evidence="3" id="KW-1185">Reference proteome</keyword>
<comment type="caution">
    <text evidence="2">The sequence shown here is derived from an EMBL/GenBank/DDBJ whole genome shotgun (WGS) entry which is preliminary data.</text>
</comment>
<dbReference type="Proteomes" id="UP001225134">
    <property type="component" value="Unassembled WGS sequence"/>
</dbReference>
<evidence type="ECO:0000313" key="2">
    <source>
        <dbReference type="EMBL" id="MDK9580092.1"/>
    </source>
</evidence>
<protein>
    <recommendedName>
        <fullName evidence="1">DeoR-like transcriptional repressor C-terminal sensor domain-containing protein</fullName>
    </recommendedName>
</protein>
<evidence type="ECO:0000313" key="3">
    <source>
        <dbReference type="Proteomes" id="UP001225134"/>
    </source>
</evidence>
<organism evidence="2 3">
    <name type="scientific">Sneathia sanguinegens</name>
    <dbReference type="NCBI Taxonomy" id="40543"/>
    <lineage>
        <taxon>Bacteria</taxon>
        <taxon>Fusobacteriati</taxon>
        <taxon>Fusobacteriota</taxon>
        <taxon>Fusobacteriia</taxon>
        <taxon>Fusobacteriales</taxon>
        <taxon>Leptotrichiaceae</taxon>
        <taxon>Sneathia</taxon>
    </lineage>
</organism>
<dbReference type="SMART" id="SM01134">
    <property type="entry name" value="DeoRC"/>
    <property type="match status" value="1"/>
</dbReference>
<sequence length="142" mass="15948">MFLDSGTTINELIPYLKDKDIVVVTNGTMHLKKLMDNRIETIIIGGRVKKKTRSVVSPEAIKQIKKYRFDSCFMGANAISEELGYMTPDTDEAEIKTTVIACSKKAYVLADKSKLNKISNVCFANFEKCIYIGEDNDIHSNT</sequence>
<dbReference type="SUPFAM" id="SSF100950">
    <property type="entry name" value="NagB/RpiA/CoA transferase-like"/>
    <property type="match status" value="1"/>
</dbReference>
<dbReference type="InterPro" id="IPR014036">
    <property type="entry name" value="DeoR-like_C"/>
</dbReference>
<accession>A0ABT7HJ81</accession>
<proteinExistence type="predicted"/>